<protein>
    <submittedName>
        <fullName evidence="10">FAD-binding oxidoreductase</fullName>
    </submittedName>
</protein>
<proteinExistence type="predicted"/>
<dbReference type="GO" id="GO:0071949">
    <property type="term" value="F:FAD binding"/>
    <property type="evidence" value="ECO:0007669"/>
    <property type="project" value="InterPro"/>
</dbReference>
<gene>
    <name evidence="10" type="ORF">E4021_08990</name>
</gene>
<dbReference type="PROSITE" id="PS00198">
    <property type="entry name" value="4FE4S_FER_1"/>
    <property type="match status" value="1"/>
</dbReference>
<comment type="caution">
    <text evidence="10">The sequence shown here is derived from an EMBL/GenBank/DDBJ whole genome shotgun (WGS) entry which is preliminary data.</text>
</comment>
<keyword evidence="3" id="KW-0479">Metal-binding</keyword>
<evidence type="ECO:0000256" key="7">
    <source>
        <dbReference type="ARBA" id="ARBA00023014"/>
    </source>
</evidence>
<organism evidence="10 11">
    <name type="scientific">Neolewinella litorea</name>
    <dbReference type="NCBI Taxonomy" id="2562452"/>
    <lineage>
        <taxon>Bacteria</taxon>
        <taxon>Pseudomonadati</taxon>
        <taxon>Bacteroidota</taxon>
        <taxon>Saprospiria</taxon>
        <taxon>Saprospirales</taxon>
        <taxon>Lewinellaceae</taxon>
        <taxon>Neolewinella</taxon>
    </lineage>
</organism>
<dbReference type="SUPFAM" id="SSF46548">
    <property type="entry name" value="alpha-helical ferredoxin"/>
    <property type="match status" value="1"/>
</dbReference>
<dbReference type="PROSITE" id="PS51379">
    <property type="entry name" value="4FE4S_FER_2"/>
    <property type="match status" value="1"/>
</dbReference>
<evidence type="ECO:0000259" key="9">
    <source>
        <dbReference type="PROSITE" id="PS51387"/>
    </source>
</evidence>
<dbReference type="InterPro" id="IPR016169">
    <property type="entry name" value="FAD-bd_PCMH_sub2"/>
</dbReference>
<dbReference type="PROSITE" id="PS51387">
    <property type="entry name" value="FAD_PCMH"/>
    <property type="match status" value="1"/>
</dbReference>
<evidence type="ECO:0000313" key="10">
    <source>
        <dbReference type="EMBL" id="THH39741.1"/>
    </source>
</evidence>
<name>A0A4S4NMY2_9BACT</name>
<reference evidence="10 11" key="1">
    <citation type="submission" date="2019-04" db="EMBL/GenBank/DDBJ databases">
        <title>Lewinella litorea sp. nov., isolated from a marine sand.</title>
        <authorList>
            <person name="Yoon J.-H."/>
        </authorList>
    </citation>
    <scope>NUCLEOTIDE SEQUENCE [LARGE SCALE GENOMIC DNA]</scope>
    <source>
        <strain evidence="10 11">HSMS-39</strain>
    </source>
</reference>
<dbReference type="InterPro" id="IPR017900">
    <property type="entry name" value="4Fe4S_Fe_S_CS"/>
</dbReference>
<keyword evidence="7" id="KW-0411">Iron-sulfur</keyword>
<accession>A0A4S4NMY2</accession>
<keyword evidence="4" id="KW-0274">FAD</keyword>
<dbReference type="SUPFAM" id="SSF56176">
    <property type="entry name" value="FAD-binding/transporter-associated domain-like"/>
    <property type="match status" value="1"/>
</dbReference>
<dbReference type="InterPro" id="IPR016164">
    <property type="entry name" value="FAD-linked_Oxase-like_C"/>
</dbReference>
<dbReference type="InterPro" id="IPR016166">
    <property type="entry name" value="FAD-bd_PCMH"/>
</dbReference>
<evidence type="ECO:0000256" key="3">
    <source>
        <dbReference type="ARBA" id="ARBA00022723"/>
    </source>
</evidence>
<evidence type="ECO:0000256" key="4">
    <source>
        <dbReference type="ARBA" id="ARBA00022827"/>
    </source>
</evidence>
<keyword evidence="5" id="KW-0560">Oxidoreductase</keyword>
<dbReference type="InterPro" id="IPR016171">
    <property type="entry name" value="Vanillyl_alc_oxidase_C-sub2"/>
</dbReference>
<dbReference type="GO" id="GO:1903457">
    <property type="term" value="P:lactate catabolic process"/>
    <property type="evidence" value="ECO:0007669"/>
    <property type="project" value="TreeGrafter"/>
</dbReference>
<evidence type="ECO:0000259" key="8">
    <source>
        <dbReference type="PROSITE" id="PS51379"/>
    </source>
</evidence>
<dbReference type="PANTHER" id="PTHR11748:SF119">
    <property type="entry name" value="D-2-HYDROXYGLUTARATE DEHYDROGENASE"/>
    <property type="match status" value="1"/>
</dbReference>
<evidence type="ECO:0000256" key="1">
    <source>
        <dbReference type="ARBA" id="ARBA00001974"/>
    </source>
</evidence>
<dbReference type="GO" id="GO:0051536">
    <property type="term" value="F:iron-sulfur cluster binding"/>
    <property type="evidence" value="ECO:0007669"/>
    <property type="project" value="UniProtKB-KW"/>
</dbReference>
<keyword evidence="11" id="KW-1185">Reference proteome</keyword>
<keyword evidence="2" id="KW-0285">Flavoprotein</keyword>
<dbReference type="Proteomes" id="UP000308528">
    <property type="component" value="Unassembled WGS sequence"/>
</dbReference>
<dbReference type="InterPro" id="IPR004113">
    <property type="entry name" value="FAD-bd_oxidored_4_C"/>
</dbReference>
<dbReference type="GO" id="GO:0004458">
    <property type="term" value="F:D-lactate dehydrogenase (cytochrome) activity"/>
    <property type="evidence" value="ECO:0007669"/>
    <property type="project" value="TreeGrafter"/>
</dbReference>
<feature type="domain" description="4Fe-4S ferredoxin-type" evidence="8">
    <location>
        <begin position="614"/>
        <end position="647"/>
    </location>
</feature>
<dbReference type="RefSeq" id="WP_136458537.1">
    <property type="nucleotide sequence ID" value="NZ_SRSF01000003.1"/>
</dbReference>
<dbReference type="EMBL" id="SRSF01000003">
    <property type="protein sequence ID" value="THH39741.1"/>
    <property type="molecule type" value="Genomic_DNA"/>
</dbReference>
<feature type="domain" description="FAD-binding PCMH-type" evidence="9">
    <location>
        <begin position="37"/>
        <end position="270"/>
    </location>
</feature>
<comment type="cofactor">
    <cofactor evidence="1">
        <name>FAD</name>
        <dbReference type="ChEBI" id="CHEBI:57692"/>
    </cofactor>
</comment>
<dbReference type="AlphaFoldDB" id="A0A4S4NMY2"/>
<keyword evidence="6" id="KW-0408">Iron</keyword>
<dbReference type="InterPro" id="IPR017896">
    <property type="entry name" value="4Fe4S_Fe-S-bd"/>
</dbReference>
<dbReference type="SUPFAM" id="SSF55103">
    <property type="entry name" value="FAD-linked oxidases, C-terminal domain"/>
    <property type="match status" value="1"/>
</dbReference>
<evidence type="ECO:0000313" key="11">
    <source>
        <dbReference type="Proteomes" id="UP000308528"/>
    </source>
</evidence>
<dbReference type="Gene3D" id="1.10.45.10">
    <property type="entry name" value="Vanillyl-alcohol Oxidase, Chain A, domain 4"/>
    <property type="match status" value="1"/>
</dbReference>
<evidence type="ECO:0000256" key="6">
    <source>
        <dbReference type="ARBA" id="ARBA00023004"/>
    </source>
</evidence>
<dbReference type="InterPro" id="IPR006094">
    <property type="entry name" value="Oxid_FAD_bind_N"/>
</dbReference>
<sequence>MPETPSPPWSDLAARLAGELETDDLHRILYATDASVYREVPRAVAFPRHEADIIACVDFCRAHRIPITPRAGGTSLAGQAVGSGLVLDVSRHLRNIVEINPEARYAIVEPGVIRDQLNAALRPYGYWFGPNTSTANRCTLGGMFGNNSCGSTSITVGSTREHALEARVVLSDGTVHTLGAGARVPDSPLLAGVYGFLDRTLADNSLRGRILNAYPKAGVTRRNNGYALDALARQAPYDPAGPPLNLCALLAGSEGTLALTTRLKVNILPLPPEGSAVVALHFRSIDASLRATQQAMLTEPFMCELMDDTILQLALQNHDQRRNASFVEGNPRALLLVEYRAATDEQALAQATALGERLTEPGLLAEPPYAAPALAGQSRTNQVWNLRAAGLGILGNMVGDAKAVACIEDTAVALPDLADYIAEFEELMRVYRQSPVFYAHAGAGELHLRPILNLKETTDRQRFYEITRDVARLVKKYRGSLSGEHGDGRVRAQFLREMLGEEVYALLVELKRTWDPEGLFNPGKIVEAPPMNESLRYEADASETDYRTELDFSDDAGLLRSAEKCNGSGDCRKLSGGAMCPSFRATLNEKDSTRGRANVLRELLTQNQHEDPFTHPALAEAMDLCLSCKACTSECPSTVNMTNLKAEYLFQNQQKEGTSLRTRLIAANETLYRLGGKVPGLANALLDLTGPLVKRMAGIAAGRSLPRFPEESLRTFYTRERPATETGGRGRLYFFGDEFINYQDVAVGKAALRLWWKLGYEVLWPDHAGSGRAQLSKGLLREARRRATDNVLCFRNRVGEDAPLVGLEPSAILGFRDEYPKLLRGELQTQATVLGTHCFTFDEWLYRELSLGRLGPEDFGTRSRRLVVHVHCHEKAIGEAGKCAAVLSLPPNYTVSLLDSGCCGMAGSFGYEAEHYEVSRTIAEQSLLSKLRDRFPDTLLVASGTSCRHTVKDELGERAWHAAEILLDSW</sequence>
<dbReference type="Gene3D" id="3.30.70.2740">
    <property type="match status" value="1"/>
</dbReference>
<dbReference type="GO" id="GO:0008720">
    <property type="term" value="F:D-lactate dehydrogenase (NAD+) activity"/>
    <property type="evidence" value="ECO:0007669"/>
    <property type="project" value="TreeGrafter"/>
</dbReference>
<evidence type="ECO:0000256" key="5">
    <source>
        <dbReference type="ARBA" id="ARBA00023002"/>
    </source>
</evidence>
<dbReference type="GO" id="GO:0046872">
    <property type="term" value="F:metal ion binding"/>
    <property type="evidence" value="ECO:0007669"/>
    <property type="project" value="UniProtKB-KW"/>
</dbReference>
<dbReference type="PANTHER" id="PTHR11748">
    <property type="entry name" value="D-LACTATE DEHYDROGENASE"/>
    <property type="match status" value="1"/>
</dbReference>
<dbReference type="Pfam" id="PF02913">
    <property type="entry name" value="FAD-oxidase_C"/>
    <property type="match status" value="1"/>
</dbReference>
<dbReference type="Pfam" id="PF01565">
    <property type="entry name" value="FAD_binding_4"/>
    <property type="match status" value="1"/>
</dbReference>
<dbReference type="InterPro" id="IPR036318">
    <property type="entry name" value="FAD-bd_PCMH-like_sf"/>
</dbReference>
<evidence type="ECO:0000256" key="2">
    <source>
        <dbReference type="ARBA" id="ARBA00022630"/>
    </source>
</evidence>
<dbReference type="Pfam" id="PF13183">
    <property type="entry name" value="Fer4_8"/>
    <property type="match status" value="1"/>
</dbReference>
<dbReference type="OrthoDB" id="9767256at2"/>
<dbReference type="Gene3D" id="3.30.465.10">
    <property type="match status" value="1"/>
</dbReference>